<dbReference type="HOGENOM" id="CLU_1912938_0_0_0"/>
<reference evidence="1" key="1">
    <citation type="journal article" date="2015" name="PeerJ">
        <title>First genomic representation of candidate bacterial phylum KSB3 points to enhanced environmental sensing as a trigger of wastewater bulking.</title>
        <authorList>
            <person name="Sekiguchi Y."/>
            <person name="Ohashi A."/>
            <person name="Parks D.H."/>
            <person name="Yamauchi T."/>
            <person name="Tyson G.W."/>
            <person name="Hugenholtz P."/>
        </authorList>
    </citation>
    <scope>NUCLEOTIDE SEQUENCE [LARGE SCALE GENOMIC DNA]</scope>
</reference>
<accession>A0A081BXS2</accession>
<evidence type="ECO:0000313" key="1">
    <source>
        <dbReference type="EMBL" id="GAK57127.1"/>
    </source>
</evidence>
<keyword evidence="2" id="KW-1185">Reference proteome</keyword>
<dbReference type="EMBL" id="DF820465">
    <property type="protein sequence ID" value="GAK57127.1"/>
    <property type="molecule type" value="Genomic_DNA"/>
</dbReference>
<evidence type="ECO:0000313" key="2">
    <source>
        <dbReference type="Proteomes" id="UP000030661"/>
    </source>
</evidence>
<gene>
    <name evidence="1" type="ORF">U27_04092</name>
</gene>
<dbReference type="Proteomes" id="UP000030661">
    <property type="component" value="Unassembled WGS sequence"/>
</dbReference>
<sequence length="132" mass="15231">MPTQAQDSQSHRLKMINFHLHDNVKVKAGTADPDFGNDISGWQGRIKEIDPESEREHVVYLVAWDSLTLQAMDLPLIVRSEKEGLSWTEMYLFDTDLEPAVCRDATEDVIRTTKELQQAYRENWQNLKNTAV</sequence>
<name>A0A081BXS2_VECG1</name>
<organism evidence="1">
    <name type="scientific">Vecturithrix granuli</name>
    <dbReference type="NCBI Taxonomy" id="1499967"/>
    <lineage>
        <taxon>Bacteria</taxon>
        <taxon>Candidatus Moduliflexota</taxon>
        <taxon>Candidatus Vecturitrichia</taxon>
        <taxon>Candidatus Vecturitrichales</taxon>
        <taxon>Candidatus Vecturitrichaceae</taxon>
        <taxon>Candidatus Vecturithrix</taxon>
    </lineage>
</organism>
<proteinExistence type="predicted"/>
<protein>
    <submittedName>
        <fullName evidence="1">Conserved domain protein</fullName>
    </submittedName>
</protein>
<dbReference type="AlphaFoldDB" id="A0A081BXS2"/>